<dbReference type="Pfam" id="PF02836">
    <property type="entry name" value="Glyco_hydro_2_C"/>
    <property type="match status" value="1"/>
</dbReference>
<accession>A0ABT5HVQ7</accession>
<dbReference type="PRINTS" id="PR00132">
    <property type="entry name" value="GLHYDRLASE2"/>
</dbReference>
<dbReference type="Pfam" id="PF11721">
    <property type="entry name" value="Malectin"/>
    <property type="match status" value="1"/>
</dbReference>
<evidence type="ECO:0000313" key="10">
    <source>
        <dbReference type="Proteomes" id="UP001214854"/>
    </source>
</evidence>
<dbReference type="InterPro" id="IPR013783">
    <property type="entry name" value="Ig-like_fold"/>
</dbReference>
<feature type="signal peptide" evidence="4">
    <location>
        <begin position="1"/>
        <end position="19"/>
    </location>
</feature>
<dbReference type="Gene3D" id="2.60.120.260">
    <property type="entry name" value="Galactose-binding domain-like"/>
    <property type="match status" value="2"/>
</dbReference>
<keyword evidence="4" id="KW-0732">Signal</keyword>
<dbReference type="Pfam" id="PF02837">
    <property type="entry name" value="Glyco_hydro_2_N"/>
    <property type="match status" value="1"/>
</dbReference>
<comment type="similarity">
    <text evidence="1">Belongs to the glycosyl hydrolase 2 family.</text>
</comment>
<gene>
    <name evidence="9" type="ORF">PQU92_12730</name>
</gene>
<reference evidence="9 10" key="1">
    <citation type="submission" date="2023-01" db="EMBL/GenBank/DDBJ databases">
        <title>Novel species of the genus Asticcacaulis isolated from rivers.</title>
        <authorList>
            <person name="Lu H."/>
        </authorList>
    </citation>
    <scope>NUCLEOTIDE SEQUENCE [LARGE SCALE GENOMIC DNA]</scope>
    <source>
        <strain evidence="9 10">BYS171W</strain>
    </source>
</reference>
<dbReference type="SUPFAM" id="SSF49785">
    <property type="entry name" value="Galactose-binding domain-like"/>
    <property type="match status" value="2"/>
</dbReference>
<dbReference type="InterPro" id="IPR006104">
    <property type="entry name" value="Glyco_hydro_2_N"/>
</dbReference>
<feature type="domain" description="Malectin" evidence="8">
    <location>
        <begin position="719"/>
        <end position="891"/>
    </location>
</feature>
<dbReference type="EMBL" id="JAQQKX010000010">
    <property type="protein sequence ID" value="MDC7684148.1"/>
    <property type="molecule type" value="Genomic_DNA"/>
</dbReference>
<keyword evidence="3" id="KW-0326">Glycosidase</keyword>
<feature type="chain" id="PRO_5046862382" evidence="4">
    <location>
        <begin position="20"/>
        <end position="1149"/>
    </location>
</feature>
<dbReference type="InterPro" id="IPR006103">
    <property type="entry name" value="Glyco_hydro_2_cat"/>
</dbReference>
<dbReference type="InterPro" id="IPR008979">
    <property type="entry name" value="Galactose-bd-like_sf"/>
</dbReference>
<dbReference type="InterPro" id="IPR021720">
    <property type="entry name" value="Malectin_dom"/>
</dbReference>
<dbReference type="SUPFAM" id="SSF49303">
    <property type="entry name" value="beta-Galactosidase/glucuronidase domain"/>
    <property type="match status" value="1"/>
</dbReference>
<feature type="domain" description="Glycoside hydrolase family 2 immunoglobulin-like beta-sandwich" evidence="5">
    <location>
        <begin position="215"/>
        <end position="311"/>
    </location>
</feature>
<feature type="domain" description="Glycosyl hydrolases family 2 sugar binding" evidence="7">
    <location>
        <begin position="47"/>
        <end position="165"/>
    </location>
</feature>
<dbReference type="InterPro" id="IPR036156">
    <property type="entry name" value="Beta-gal/glucu_dom_sf"/>
</dbReference>
<evidence type="ECO:0000313" key="9">
    <source>
        <dbReference type="EMBL" id="MDC7684148.1"/>
    </source>
</evidence>
<evidence type="ECO:0000259" key="8">
    <source>
        <dbReference type="Pfam" id="PF11721"/>
    </source>
</evidence>
<dbReference type="PANTHER" id="PTHR42732:SF1">
    <property type="entry name" value="BETA-MANNOSIDASE"/>
    <property type="match status" value="1"/>
</dbReference>
<evidence type="ECO:0000256" key="2">
    <source>
        <dbReference type="ARBA" id="ARBA00022801"/>
    </source>
</evidence>
<dbReference type="InterPro" id="IPR006101">
    <property type="entry name" value="Glyco_hydro_2"/>
</dbReference>
<sequence length="1149" mass="126426">MIRWWLVALLSLISVTVQAAPREETRLHGTWRSALFVTDDKGQTPGADGAYQATAFDDATWQDVEVPHNWQGYSYNRQVVRGTLHGVAWYRKTIDLPKVGADERLFLMFEGVNAYATVYLNGQVVGKHGGGLISFTLDMTRAAKPGKNLLVVRAENPDGIKDLPWVPGDDQPENGFAEGSQPLGIFRPVHVIRTNSLRVRPFGAYVWGGPGRIDARRAQLTVRSELQNASDRRRDFTLTSDVIDAGGKVVATVTTPHMLGAGAEGHFEQALPEIRNPHLWSPETPYLYTLRTRLSENGKVVDETVTTTGLRTVEITGTKDSARQLLINGKPFYVHGVAEYEHHLGASQAFTDAQVAARVSMVKAGGFNAFRDAHYPHNLRYQDHFARDGILWWTQFSAHVWFDNDAFRANFKALAADWVRERRNNPALFLWGLQNESKLPPDFAREVMNIIREHDPMASVERLIVSCNGGEGTDWNVPQNWSGTYGGNPDRYAEELKKQGLVGEYGAWRSLGWHAEAPFKGGAFSESAAAALLEKKARQALSVEGQAVGDFHWLLTTHENPGRLMRADGTQIFDGIRPLEQVGPSNNKGLLTLWGEPTDAFYMYRAKTVKEPMVYIVSPTWPDRWIEPGVKSGIEVYSNCDTVELFNDANNTLSLGWRARPADGAPFRWDGVEVRYNRLSAVCRNGGKTAARDLIRLHYLPDAPGVVPLAAKADTRAYLYRVNAGGPDYRDAAGNLWLGDRHWVEGAPKNEKSWGWQSWGDDYPDLDPALGSRRIGYDEIAGTADGDLYRTYRFGRDRLQYRFSVPDGTYEIELHFAEPWYGRAGIDARGWRVFDVAVNGRTVVKNLDLYAEAGFGKAMTKVVRAKAENGELRIHFPRVTAGQAVIAAIAIRGKGSEAPPDGTDLIAGQGRAFLDNGETIYVTGDQRWAGLPPAVLDSDWVPPESASATGNTTVQVRLDSALYLALPDGTASPDGWAPTDLKARGFAFVTRRVKAGETVSVPAALPLLVRRALPLPFAPGVFTFARNKNLYEAETAKLTGAVAATKLKGYAGQAYAAIEANGSAEWSVTTGAASRQAYTFRYQATAPLTARVILTDMSGIEVADLPVTFAVSDGWAEAVIETPSLINAGTYRLSLRVEGAVAVDYVIVK</sequence>
<dbReference type="Gene3D" id="2.60.120.430">
    <property type="entry name" value="Galactose-binding lectin"/>
    <property type="match status" value="1"/>
</dbReference>
<name>A0ABT5HVQ7_9CAUL</name>
<proteinExistence type="inferred from homology"/>
<dbReference type="InterPro" id="IPR006102">
    <property type="entry name" value="Ig-like_GH2"/>
</dbReference>
<evidence type="ECO:0000259" key="6">
    <source>
        <dbReference type="Pfam" id="PF02836"/>
    </source>
</evidence>
<dbReference type="InterPro" id="IPR051913">
    <property type="entry name" value="GH2_Domain-Containing"/>
</dbReference>
<dbReference type="Gene3D" id="2.60.40.10">
    <property type="entry name" value="Immunoglobulins"/>
    <property type="match status" value="2"/>
</dbReference>
<evidence type="ECO:0000259" key="5">
    <source>
        <dbReference type="Pfam" id="PF00703"/>
    </source>
</evidence>
<evidence type="ECO:0000256" key="4">
    <source>
        <dbReference type="SAM" id="SignalP"/>
    </source>
</evidence>
<evidence type="ECO:0000259" key="7">
    <source>
        <dbReference type="Pfam" id="PF02837"/>
    </source>
</evidence>
<keyword evidence="2" id="KW-0378">Hydrolase</keyword>
<dbReference type="InterPro" id="IPR017853">
    <property type="entry name" value="GH"/>
</dbReference>
<protein>
    <submittedName>
        <fullName evidence="9">Malectin domain-containing carbohydrate-binding protein</fullName>
    </submittedName>
</protein>
<organism evidence="9 10">
    <name type="scientific">Asticcacaulis aquaticus</name>
    <dbReference type="NCBI Taxonomy" id="2984212"/>
    <lineage>
        <taxon>Bacteria</taxon>
        <taxon>Pseudomonadati</taxon>
        <taxon>Pseudomonadota</taxon>
        <taxon>Alphaproteobacteria</taxon>
        <taxon>Caulobacterales</taxon>
        <taxon>Caulobacteraceae</taxon>
        <taxon>Asticcacaulis</taxon>
    </lineage>
</organism>
<feature type="domain" description="Glycoside hydrolase family 2 catalytic" evidence="6">
    <location>
        <begin position="323"/>
        <end position="459"/>
    </location>
</feature>
<evidence type="ECO:0000256" key="1">
    <source>
        <dbReference type="ARBA" id="ARBA00007401"/>
    </source>
</evidence>
<keyword evidence="10" id="KW-1185">Reference proteome</keyword>
<dbReference type="Pfam" id="PF00703">
    <property type="entry name" value="Glyco_hydro_2"/>
    <property type="match status" value="1"/>
</dbReference>
<dbReference type="SUPFAM" id="SSF51445">
    <property type="entry name" value="(Trans)glycosidases"/>
    <property type="match status" value="1"/>
</dbReference>
<evidence type="ECO:0000256" key="3">
    <source>
        <dbReference type="ARBA" id="ARBA00023295"/>
    </source>
</evidence>
<dbReference type="PANTHER" id="PTHR42732">
    <property type="entry name" value="BETA-GALACTOSIDASE"/>
    <property type="match status" value="1"/>
</dbReference>
<comment type="caution">
    <text evidence="9">The sequence shown here is derived from an EMBL/GenBank/DDBJ whole genome shotgun (WGS) entry which is preliminary data.</text>
</comment>
<dbReference type="Gene3D" id="3.20.20.80">
    <property type="entry name" value="Glycosidases"/>
    <property type="match status" value="1"/>
</dbReference>
<dbReference type="RefSeq" id="WP_272748600.1">
    <property type="nucleotide sequence ID" value="NZ_JAQQKX010000010.1"/>
</dbReference>
<dbReference type="Proteomes" id="UP001214854">
    <property type="component" value="Unassembled WGS sequence"/>
</dbReference>